<accession>A0A290GQ28</accession>
<dbReference type="Proteomes" id="UP000282623">
    <property type="component" value="Segment"/>
</dbReference>
<organismHost>
    <name type="scientific">Homo sapiens</name>
    <name type="common">Human</name>
    <dbReference type="NCBI Taxonomy" id="9606"/>
</organismHost>
<evidence type="ECO:0000313" key="2">
    <source>
        <dbReference type="EMBL" id="ATB55099.1"/>
    </source>
</evidence>
<organism evidence="3">
    <name type="scientific">Cowpox virus</name>
    <name type="common">CPV</name>
    <dbReference type="NCBI Taxonomy" id="10243"/>
    <lineage>
        <taxon>Viruses</taxon>
        <taxon>Varidnaviria</taxon>
        <taxon>Bamfordvirae</taxon>
        <taxon>Nucleocytoviricota</taxon>
        <taxon>Pokkesviricetes</taxon>
        <taxon>Chitovirales</taxon>
        <taxon>Poxviridae</taxon>
        <taxon>Chordopoxvirinae</taxon>
        <taxon>Orthopoxvirus</taxon>
        <taxon>Orthopoxvirus cowpox</taxon>
    </lineage>
</organism>
<proteinExistence type="predicted"/>
<feature type="region of interest" description="Disordered" evidence="1">
    <location>
        <begin position="1"/>
        <end position="31"/>
    </location>
</feature>
<organismHost>
    <name type="scientific">Bos taurus</name>
    <name type="common">Bovine</name>
    <dbReference type="NCBI Taxonomy" id="9913"/>
</organismHost>
<organismHost>
    <name type="scientific">Felis catus</name>
    <name type="common">Cat</name>
    <name type="synonym">Felis silvestris catus</name>
    <dbReference type="NCBI Taxonomy" id="9685"/>
</organismHost>
<reference evidence="3" key="1">
    <citation type="submission" date="2017-02" db="EMBL/GenBank/DDBJ databases">
        <title>Seasonal Recurring Cowpox Virus Outbreaks in Captive Cheetahs (Acinonyx jubatus).</title>
        <authorList>
            <person name="Stagegaard J."/>
            <person name="Kurth A."/>
            <person name="Stern D."/>
            <person name="Dabrowski P.W."/>
            <person name="Pocknell A."/>
            <person name="Nitsche A."/>
            <person name="Schrick L."/>
        </authorList>
    </citation>
    <scope>NUCLEOTIDE SEQUENCE [LARGE SCALE GENOMIC DNA]</scope>
    <source>
        <strain evidence="2">CPXV CheHurley_DK_2012</strain>
        <strain evidence="3">CPXV CheNuru_DK_2012</strain>
    </source>
</reference>
<evidence type="ECO:0000256" key="1">
    <source>
        <dbReference type="SAM" id="MobiDB-lite"/>
    </source>
</evidence>
<dbReference type="EMBL" id="KY569018">
    <property type="protein sequence ID" value="ATB55099.1"/>
    <property type="molecule type" value="Genomic_DNA"/>
</dbReference>
<organismHost>
    <name type="scientific">Myodes glareolus</name>
    <name type="common">Bank vole</name>
    <name type="synonym">Clethrionomys glareolus</name>
    <dbReference type="NCBI Taxonomy" id="447135"/>
</organismHost>
<organismHost>
    <name type="scientific">Apodemus sylvaticus</name>
    <name type="common">European woodmouse</name>
    <dbReference type="NCBI Taxonomy" id="10129"/>
</organismHost>
<dbReference type="EMBL" id="KY569020">
    <property type="protein sequence ID" value="ATB55536.1"/>
    <property type="molecule type" value="Genomic_DNA"/>
</dbReference>
<protein>
    <submittedName>
        <fullName evidence="3">CPXV059 protein</fullName>
    </submittedName>
</protein>
<dbReference type="Proteomes" id="UP000282059">
    <property type="component" value="Segment"/>
</dbReference>
<organismHost>
    <name type="scientific">Mus musculus</name>
    <name type="common">Mouse</name>
    <dbReference type="NCBI Taxonomy" id="10090"/>
</organismHost>
<organismHost>
    <name type="scientific">Loxodonta africana</name>
    <name type="common">African elephant</name>
    <dbReference type="NCBI Taxonomy" id="9785"/>
</organismHost>
<name>A0A290GQ28_COWPX</name>
<evidence type="ECO:0000313" key="3">
    <source>
        <dbReference type="EMBL" id="ATB55536.1"/>
    </source>
</evidence>
<sequence length="31" mass="3561">MGFCIPLRSKMLKRGSRKSSSILTRRPTPKK</sequence>
<organismHost>
    <name type="scientific">Microtus agrestis</name>
    <name type="common">Short-tailed field vole</name>
    <dbReference type="NCBI Taxonomy" id="29092"/>
</organismHost>